<dbReference type="PRINTS" id="PR00455">
    <property type="entry name" value="HTHTETR"/>
</dbReference>
<evidence type="ECO:0000256" key="2">
    <source>
        <dbReference type="ARBA" id="ARBA00023015"/>
    </source>
</evidence>
<dbReference type="Pfam" id="PF13977">
    <property type="entry name" value="TetR_C_6"/>
    <property type="match status" value="1"/>
</dbReference>
<name>A0ABW1VH75_9MICO</name>
<evidence type="ECO:0000313" key="8">
    <source>
        <dbReference type="Proteomes" id="UP001596306"/>
    </source>
</evidence>
<dbReference type="Proteomes" id="UP001596306">
    <property type="component" value="Unassembled WGS sequence"/>
</dbReference>
<evidence type="ECO:0000256" key="4">
    <source>
        <dbReference type="ARBA" id="ARBA00023163"/>
    </source>
</evidence>
<evidence type="ECO:0000313" key="7">
    <source>
        <dbReference type="EMBL" id="MFC6356079.1"/>
    </source>
</evidence>
<reference evidence="8" key="1">
    <citation type="journal article" date="2019" name="Int. J. Syst. Evol. Microbiol.">
        <title>The Global Catalogue of Microorganisms (GCM) 10K type strain sequencing project: providing services to taxonomists for standard genome sequencing and annotation.</title>
        <authorList>
            <consortium name="The Broad Institute Genomics Platform"/>
            <consortium name="The Broad Institute Genome Sequencing Center for Infectious Disease"/>
            <person name="Wu L."/>
            <person name="Ma J."/>
        </authorList>
    </citation>
    <scope>NUCLEOTIDE SEQUENCE [LARGE SCALE GENOMIC DNA]</scope>
    <source>
        <strain evidence="8">CCUG 43304</strain>
    </source>
</reference>
<feature type="domain" description="HTH tetR-type" evidence="6">
    <location>
        <begin position="11"/>
        <end position="71"/>
    </location>
</feature>
<dbReference type="Pfam" id="PF00440">
    <property type="entry name" value="TetR_N"/>
    <property type="match status" value="1"/>
</dbReference>
<accession>A0ABW1VH75</accession>
<dbReference type="SUPFAM" id="SSF48498">
    <property type="entry name" value="Tetracyclin repressor-like, C-terminal domain"/>
    <property type="match status" value="1"/>
</dbReference>
<sequence length="192" mass="21611">MARRGSYAKGIAKREEILTVALDVIARTGYRRASVRELAEAVDLSQAGLLHYFTSKEELFQEILRKRDDVDLATYGGESVHPIDGLLGVISHNQEVPGLVQLYVQVSTDACDPEHPSHAFFVERYARIRDVFAQFVRAEQAAGRIDDDVDPERVAALFVAAADGLQTQWMLDPSIDMAQHMLHLWHLITRRV</sequence>
<evidence type="ECO:0000259" key="6">
    <source>
        <dbReference type="PROSITE" id="PS50977"/>
    </source>
</evidence>
<keyword evidence="1" id="KW-0678">Repressor</keyword>
<keyword evidence="2" id="KW-0805">Transcription regulation</keyword>
<evidence type="ECO:0000256" key="3">
    <source>
        <dbReference type="ARBA" id="ARBA00023125"/>
    </source>
</evidence>
<dbReference type="Gene3D" id="1.10.357.10">
    <property type="entry name" value="Tetracycline Repressor, domain 2"/>
    <property type="match status" value="1"/>
</dbReference>
<dbReference type="InterPro" id="IPR001647">
    <property type="entry name" value="HTH_TetR"/>
</dbReference>
<feature type="DNA-binding region" description="H-T-H motif" evidence="5">
    <location>
        <begin position="34"/>
        <end position="53"/>
    </location>
</feature>
<dbReference type="RefSeq" id="WP_386729998.1">
    <property type="nucleotide sequence ID" value="NZ_JBHSTP010000002.1"/>
</dbReference>
<evidence type="ECO:0000256" key="1">
    <source>
        <dbReference type="ARBA" id="ARBA00022491"/>
    </source>
</evidence>
<comment type="caution">
    <text evidence="7">The sequence shown here is derived from an EMBL/GenBank/DDBJ whole genome shotgun (WGS) entry which is preliminary data.</text>
</comment>
<dbReference type="InterPro" id="IPR036271">
    <property type="entry name" value="Tet_transcr_reg_TetR-rel_C_sf"/>
</dbReference>
<dbReference type="PROSITE" id="PS50977">
    <property type="entry name" value="HTH_TETR_2"/>
    <property type="match status" value="1"/>
</dbReference>
<keyword evidence="4" id="KW-0804">Transcription</keyword>
<keyword evidence="3 5" id="KW-0238">DNA-binding</keyword>
<evidence type="ECO:0000256" key="5">
    <source>
        <dbReference type="PROSITE-ProRule" id="PRU00335"/>
    </source>
</evidence>
<dbReference type="PANTHER" id="PTHR47506">
    <property type="entry name" value="TRANSCRIPTIONAL REGULATORY PROTEIN"/>
    <property type="match status" value="1"/>
</dbReference>
<dbReference type="InterPro" id="IPR009057">
    <property type="entry name" value="Homeodomain-like_sf"/>
</dbReference>
<dbReference type="SUPFAM" id="SSF46689">
    <property type="entry name" value="Homeodomain-like"/>
    <property type="match status" value="1"/>
</dbReference>
<keyword evidence="8" id="KW-1185">Reference proteome</keyword>
<dbReference type="PANTHER" id="PTHR47506:SF6">
    <property type="entry name" value="HTH-TYPE TRANSCRIPTIONAL REPRESSOR NEMR"/>
    <property type="match status" value="1"/>
</dbReference>
<dbReference type="EMBL" id="JBHSTP010000002">
    <property type="protein sequence ID" value="MFC6356079.1"/>
    <property type="molecule type" value="Genomic_DNA"/>
</dbReference>
<proteinExistence type="predicted"/>
<protein>
    <submittedName>
        <fullName evidence="7">TetR/AcrR family transcriptional regulator</fullName>
    </submittedName>
</protein>
<organism evidence="7 8">
    <name type="scientific">Luethyella okanaganae</name>
    <dbReference type="NCBI Taxonomy" id="69372"/>
    <lineage>
        <taxon>Bacteria</taxon>
        <taxon>Bacillati</taxon>
        <taxon>Actinomycetota</taxon>
        <taxon>Actinomycetes</taxon>
        <taxon>Micrococcales</taxon>
        <taxon>Microbacteriaceae</taxon>
        <taxon>Luethyella</taxon>
    </lineage>
</organism>
<gene>
    <name evidence="7" type="ORF">ACFQB0_08170</name>
</gene>
<dbReference type="InterPro" id="IPR039538">
    <property type="entry name" value="BetI_C"/>
</dbReference>